<feature type="compositionally biased region" description="Basic residues" evidence="1">
    <location>
        <begin position="157"/>
        <end position="170"/>
    </location>
</feature>
<proteinExistence type="predicted"/>
<feature type="compositionally biased region" description="Basic and acidic residues" evidence="1">
    <location>
        <begin position="171"/>
        <end position="184"/>
    </location>
</feature>
<feature type="compositionally biased region" description="Acidic residues" evidence="1">
    <location>
        <begin position="299"/>
        <end position="317"/>
    </location>
</feature>
<reference evidence="2" key="2">
    <citation type="submission" date="2016-05" db="EMBL/GenBank/DDBJ databases">
        <title>Comparative analysis highlights variable genome content of wheat rusts and divergence of the mating loci.</title>
        <authorList>
            <person name="Cuomo C.A."/>
            <person name="Bakkeren G."/>
            <person name="Szabo L."/>
            <person name="Khalil H."/>
            <person name="Joly D."/>
            <person name="Goldberg J."/>
            <person name="Young S."/>
            <person name="Zeng Q."/>
            <person name="Fellers J."/>
        </authorList>
    </citation>
    <scope>NUCLEOTIDE SEQUENCE [LARGE SCALE GENOMIC DNA]</scope>
    <source>
        <strain evidence="2">1-1 BBBD Race 1</strain>
    </source>
</reference>
<dbReference type="Proteomes" id="UP000005240">
    <property type="component" value="Unassembled WGS sequence"/>
</dbReference>
<gene>
    <name evidence="2" type="ORF">PTTG_05856</name>
</gene>
<dbReference type="PANTHER" id="PTHR15410">
    <property type="entry name" value="HIRA-INTERACTING PROTEIN 3"/>
    <property type="match status" value="1"/>
</dbReference>
<reference evidence="2" key="1">
    <citation type="submission" date="2009-11" db="EMBL/GenBank/DDBJ databases">
        <authorList>
            <consortium name="The Broad Institute Genome Sequencing Platform"/>
            <person name="Ward D."/>
            <person name="Feldgarden M."/>
            <person name="Earl A."/>
            <person name="Young S.K."/>
            <person name="Zeng Q."/>
            <person name="Koehrsen M."/>
            <person name="Alvarado L."/>
            <person name="Berlin A."/>
            <person name="Bochicchio J."/>
            <person name="Borenstein D."/>
            <person name="Chapman S.B."/>
            <person name="Chen Z."/>
            <person name="Engels R."/>
            <person name="Freedman E."/>
            <person name="Gellesch M."/>
            <person name="Goldberg J."/>
            <person name="Griggs A."/>
            <person name="Gujja S."/>
            <person name="Heilman E."/>
            <person name="Heiman D."/>
            <person name="Hepburn T."/>
            <person name="Howarth C."/>
            <person name="Jen D."/>
            <person name="Larson L."/>
            <person name="Lewis B."/>
            <person name="Mehta T."/>
            <person name="Park D."/>
            <person name="Pearson M."/>
            <person name="Roberts A."/>
            <person name="Saif S."/>
            <person name="Shea T."/>
            <person name="Shenoy N."/>
            <person name="Sisk P."/>
            <person name="Stolte C."/>
            <person name="Sykes S."/>
            <person name="Thomson T."/>
            <person name="Walk T."/>
            <person name="White J."/>
            <person name="Yandava C."/>
            <person name="Izard J."/>
            <person name="Baranova O.V."/>
            <person name="Blanton J.M."/>
            <person name="Tanner A.C."/>
            <person name="Dewhirst F.E."/>
            <person name="Haas B."/>
            <person name="Nusbaum C."/>
            <person name="Birren B."/>
        </authorList>
    </citation>
    <scope>NUCLEOTIDE SEQUENCE [LARGE SCALE GENOMIC DNA]</scope>
    <source>
        <strain evidence="2">1-1 BBBD Race 1</strain>
    </source>
</reference>
<dbReference type="OrthoDB" id="552755at2759"/>
<reference evidence="3 4" key="3">
    <citation type="journal article" date="2017" name="G3 (Bethesda)">
        <title>Comparative analysis highlights variable genome content of wheat rusts and divergence of the mating loci.</title>
        <authorList>
            <person name="Cuomo C.A."/>
            <person name="Bakkeren G."/>
            <person name="Khalil H.B."/>
            <person name="Panwar V."/>
            <person name="Joly D."/>
            <person name="Linning R."/>
            <person name="Sakthikumar S."/>
            <person name="Song X."/>
            <person name="Adiconis X."/>
            <person name="Fan L."/>
            <person name="Goldberg J.M."/>
            <person name="Levin J.Z."/>
            <person name="Young S."/>
            <person name="Zeng Q."/>
            <person name="Anikster Y."/>
            <person name="Bruce M."/>
            <person name="Wang M."/>
            <person name="Yin C."/>
            <person name="McCallum B."/>
            <person name="Szabo L.J."/>
            <person name="Hulbert S."/>
            <person name="Chen X."/>
            <person name="Fellers J.P."/>
        </authorList>
    </citation>
    <scope>NUCLEOTIDE SEQUENCE</scope>
    <source>
        <strain evidence="4">Isolate 1-1 / race 1 (BBBD)</strain>
        <strain evidence="3">isolate 1-1 / race 1 (BBBD)</strain>
    </source>
</reference>
<dbReference type="PANTHER" id="PTHR15410:SF2">
    <property type="entry name" value="HIRA-INTERACTING PROTEIN 3"/>
    <property type="match status" value="1"/>
</dbReference>
<dbReference type="STRING" id="630390.A0A180GA56"/>
<evidence type="ECO:0000313" key="4">
    <source>
        <dbReference type="Proteomes" id="UP000005240"/>
    </source>
</evidence>
<protein>
    <submittedName>
        <fullName evidence="2 3">Uncharacterized protein</fullName>
    </submittedName>
</protein>
<dbReference type="EMBL" id="ADAS02000123">
    <property type="protein sequence ID" value="OAV89585.1"/>
    <property type="molecule type" value="Genomic_DNA"/>
</dbReference>
<evidence type="ECO:0000313" key="2">
    <source>
        <dbReference type="EMBL" id="OAV89585.1"/>
    </source>
</evidence>
<name>A0A180GA56_PUCT1</name>
<sequence length="369" mass="40760">MSVTEDQIIKDVQEVCKQAVDLGKHLNLTARGVIQQLIDDLKHDEEFVNSKPIKKLIKDTAAVCLKASIKPESDSTDQMPSDPKNMAGEPEQTTIKEDSEKPEGTSTRKDSVDQSEETKSTKKARGKGGFKSSEMVDSDGNSVHENEESTSTVRPTSKPKVKRERKTKGTKKSDSAQESKKNGEGSDAQNSESEEKPASSTPAPKSGKGKRRETLPVDKDEERIKKLKSFVVACGVRKQWKKEFQDLPTSKQQIGRLTKILDDLGMTGRLSMNKAKEIKARRDLEAEVSELVATRETESSNEEDEEEEGGDQDEAAEDGNKKKSSVRKRKKNRTVNASSGDESSDTANKPRKKRNPFAFLGDQGSEDSS</sequence>
<feature type="region of interest" description="Disordered" evidence="1">
    <location>
        <begin position="69"/>
        <end position="222"/>
    </location>
</feature>
<feature type="region of interest" description="Disordered" evidence="1">
    <location>
        <begin position="280"/>
        <end position="369"/>
    </location>
</feature>
<dbReference type="VEuPathDB" id="FungiDB:PTTG_05856"/>
<dbReference type="EnsemblFungi" id="PTTG_05856-t43_1">
    <property type="protein sequence ID" value="PTTG_05856-t43_1-p1"/>
    <property type="gene ID" value="PTTG_05856"/>
</dbReference>
<dbReference type="AlphaFoldDB" id="A0A180GA56"/>
<keyword evidence="4" id="KW-1185">Reference proteome</keyword>
<accession>A0A180GA56</accession>
<feature type="compositionally biased region" description="Basic and acidic residues" evidence="1">
    <location>
        <begin position="94"/>
        <end position="120"/>
    </location>
</feature>
<organism evidence="2">
    <name type="scientific">Puccinia triticina (isolate 1-1 / race 1 (BBBD))</name>
    <name type="common">Brown leaf rust fungus</name>
    <dbReference type="NCBI Taxonomy" id="630390"/>
    <lineage>
        <taxon>Eukaryota</taxon>
        <taxon>Fungi</taxon>
        <taxon>Dikarya</taxon>
        <taxon>Basidiomycota</taxon>
        <taxon>Pucciniomycotina</taxon>
        <taxon>Pucciniomycetes</taxon>
        <taxon>Pucciniales</taxon>
        <taxon>Pucciniaceae</taxon>
        <taxon>Puccinia</taxon>
    </lineage>
</organism>
<feature type="compositionally biased region" description="Basic residues" evidence="1">
    <location>
        <begin position="322"/>
        <end position="333"/>
    </location>
</feature>
<dbReference type="InterPro" id="IPR037647">
    <property type="entry name" value="HIRIP3"/>
</dbReference>
<feature type="compositionally biased region" description="Polar residues" evidence="1">
    <location>
        <begin position="337"/>
        <end position="347"/>
    </location>
</feature>
<evidence type="ECO:0000313" key="3">
    <source>
        <dbReference type="EnsemblFungi" id="PTTG_05856-t43_1-p1"/>
    </source>
</evidence>
<evidence type="ECO:0000256" key="1">
    <source>
        <dbReference type="SAM" id="MobiDB-lite"/>
    </source>
</evidence>
<feature type="compositionally biased region" description="Basic and acidic residues" evidence="1">
    <location>
        <begin position="212"/>
        <end position="222"/>
    </location>
</feature>
<reference evidence="3" key="4">
    <citation type="submission" date="2025-05" db="UniProtKB">
        <authorList>
            <consortium name="EnsemblFungi"/>
        </authorList>
    </citation>
    <scope>IDENTIFICATION</scope>
    <source>
        <strain evidence="3">isolate 1-1 / race 1 (BBBD)</strain>
    </source>
</reference>
<dbReference type="GO" id="GO:0005634">
    <property type="term" value="C:nucleus"/>
    <property type="evidence" value="ECO:0007669"/>
    <property type="project" value="TreeGrafter"/>
</dbReference>